<feature type="region of interest" description="Disordered" evidence="1">
    <location>
        <begin position="148"/>
        <end position="176"/>
    </location>
</feature>
<sequence>MAFTYLLSLLAFATLASAQASTTLGNIRPTTPITTAPAPSTTIYTFVFFLGNGGNTDFTVCEPGLINWAVEPLLTSDVPVPVTLYATQGSAYHGITNQAILGNGSWQWPAVNLPAGSYTLYGQASGYKFQGTTTMTIVPGTSTACLPKPSSSSASSTSTPANLPVSTPLSSAPSSSSASIIVPVGSTSTGSHLSTGAKAGIATGASLVVAAALIALLTFFLCRNRNRRTSRQFRDDFGGGTGKFKGLHSGTDGPEPPAAVASYGYPEDAFGRTSPLGATPAGTERASAYGMMRADSDPFSEKSALPAGAQPPVWPNVAPVPQARARPRHSPSSSSSRVSVPESMEMTPTSAFGHSTQPSESHSMGAGVALSRSTSESEHRRSRGPMTRKPVPVYDLDDPQLHESNPSIHSSGSNSGDLHNLNVAPNVPTFPITHVPGAAPELQHKASFGDAYGNVHYLIPDMPPERTVSPPIAVRNIRG</sequence>
<evidence type="ECO:0000256" key="2">
    <source>
        <dbReference type="SAM" id="Phobius"/>
    </source>
</evidence>
<keyword evidence="2" id="KW-0472">Membrane</keyword>
<dbReference type="EMBL" id="KV419397">
    <property type="protein sequence ID" value="KZS97316.1"/>
    <property type="molecule type" value="Genomic_DNA"/>
</dbReference>
<gene>
    <name evidence="4" type="ORF">SISNIDRAFT_450107</name>
</gene>
<keyword evidence="5" id="KW-1185">Reference proteome</keyword>
<feature type="compositionally biased region" description="Low complexity" evidence="1">
    <location>
        <begin position="330"/>
        <end position="346"/>
    </location>
</feature>
<proteinExistence type="predicted"/>
<feature type="chain" id="PRO_5007854712" evidence="3">
    <location>
        <begin position="19"/>
        <end position="479"/>
    </location>
</feature>
<keyword evidence="2" id="KW-1133">Transmembrane helix</keyword>
<evidence type="ECO:0000256" key="1">
    <source>
        <dbReference type="SAM" id="MobiDB-lite"/>
    </source>
</evidence>
<feature type="compositionally biased region" description="Low complexity" evidence="1">
    <location>
        <begin position="404"/>
        <end position="416"/>
    </location>
</feature>
<evidence type="ECO:0000313" key="5">
    <source>
        <dbReference type="Proteomes" id="UP000076722"/>
    </source>
</evidence>
<organism evidence="4 5">
    <name type="scientific">Sistotremastrum niveocremeum HHB9708</name>
    <dbReference type="NCBI Taxonomy" id="1314777"/>
    <lineage>
        <taxon>Eukaryota</taxon>
        <taxon>Fungi</taxon>
        <taxon>Dikarya</taxon>
        <taxon>Basidiomycota</taxon>
        <taxon>Agaricomycotina</taxon>
        <taxon>Agaricomycetes</taxon>
        <taxon>Sistotremastrales</taxon>
        <taxon>Sistotremastraceae</taxon>
        <taxon>Sertulicium</taxon>
        <taxon>Sertulicium niveocremeum</taxon>
    </lineage>
</organism>
<feature type="compositionally biased region" description="Low complexity" evidence="1">
    <location>
        <begin position="149"/>
        <end position="176"/>
    </location>
</feature>
<evidence type="ECO:0000256" key="3">
    <source>
        <dbReference type="SAM" id="SignalP"/>
    </source>
</evidence>
<feature type="region of interest" description="Disordered" evidence="1">
    <location>
        <begin position="231"/>
        <end position="266"/>
    </location>
</feature>
<protein>
    <submittedName>
        <fullName evidence="4">Uncharacterized protein</fullName>
    </submittedName>
</protein>
<reference evidence="4 5" key="1">
    <citation type="journal article" date="2016" name="Mol. Biol. Evol.">
        <title>Comparative Genomics of Early-Diverging Mushroom-Forming Fungi Provides Insights into the Origins of Lignocellulose Decay Capabilities.</title>
        <authorList>
            <person name="Nagy L.G."/>
            <person name="Riley R."/>
            <person name="Tritt A."/>
            <person name="Adam C."/>
            <person name="Daum C."/>
            <person name="Floudas D."/>
            <person name="Sun H."/>
            <person name="Yadav J.S."/>
            <person name="Pangilinan J."/>
            <person name="Larsson K.H."/>
            <person name="Matsuura K."/>
            <person name="Barry K."/>
            <person name="Labutti K."/>
            <person name="Kuo R."/>
            <person name="Ohm R.A."/>
            <person name="Bhattacharya S.S."/>
            <person name="Shirouzu T."/>
            <person name="Yoshinaga Y."/>
            <person name="Martin F.M."/>
            <person name="Grigoriev I.V."/>
            <person name="Hibbett D.S."/>
        </authorList>
    </citation>
    <scope>NUCLEOTIDE SEQUENCE [LARGE SCALE GENOMIC DNA]</scope>
    <source>
        <strain evidence="4 5">HHB9708</strain>
    </source>
</reference>
<feature type="transmembrane region" description="Helical" evidence="2">
    <location>
        <begin position="201"/>
        <end position="222"/>
    </location>
</feature>
<dbReference type="Proteomes" id="UP000076722">
    <property type="component" value="Unassembled WGS sequence"/>
</dbReference>
<feature type="signal peptide" evidence="3">
    <location>
        <begin position="1"/>
        <end position="18"/>
    </location>
</feature>
<accession>A0A164YWW3</accession>
<dbReference type="AlphaFoldDB" id="A0A164YWW3"/>
<feature type="compositionally biased region" description="Polar residues" evidence="1">
    <location>
        <begin position="347"/>
        <end position="362"/>
    </location>
</feature>
<keyword evidence="2" id="KW-0812">Transmembrane</keyword>
<name>A0A164YWW3_9AGAM</name>
<dbReference type="STRING" id="1314777.A0A164YWW3"/>
<keyword evidence="3" id="KW-0732">Signal</keyword>
<feature type="region of interest" description="Disordered" evidence="1">
    <location>
        <begin position="295"/>
        <end position="422"/>
    </location>
</feature>
<evidence type="ECO:0000313" key="4">
    <source>
        <dbReference type="EMBL" id="KZS97316.1"/>
    </source>
</evidence>